<evidence type="ECO:0000313" key="2">
    <source>
        <dbReference type="Proteomes" id="UP000664417"/>
    </source>
</evidence>
<dbReference type="AlphaFoldDB" id="A0A8J7U3F7"/>
<dbReference type="RefSeq" id="WP_207857990.1">
    <property type="nucleotide sequence ID" value="NZ_JAFREP010000005.1"/>
</dbReference>
<gene>
    <name evidence="1" type="ORF">J3U88_07520</name>
</gene>
<name>A0A8J7U3F7_9BACT</name>
<dbReference type="EMBL" id="JAFREP010000005">
    <property type="protein sequence ID" value="MBO1318298.1"/>
    <property type="molecule type" value="Genomic_DNA"/>
</dbReference>
<protein>
    <submittedName>
        <fullName evidence="1">Uncharacterized protein</fullName>
    </submittedName>
</protein>
<keyword evidence="2" id="KW-1185">Reference proteome</keyword>
<sequence length="148" mass="18016">MGKRDNFKTSTSDPWTKENCPDFERFQVVEAIARLQILEARKRTVRGRYPREDEIPDDPDELRQQYRELFREKKLLEAKAFKLRDEVLEWHRFDIEFMSHLRNLLNAMGIEDTVNELYYEMRKRHDGNGWSYREGDVTWWASKKSIQE</sequence>
<reference evidence="1" key="1">
    <citation type="submission" date="2021-03" db="EMBL/GenBank/DDBJ databases">
        <authorList>
            <person name="Wang G."/>
        </authorList>
    </citation>
    <scope>NUCLEOTIDE SEQUENCE</scope>
    <source>
        <strain evidence="1">KCTC 12899</strain>
    </source>
</reference>
<proteinExistence type="predicted"/>
<comment type="caution">
    <text evidence="1">The sequence shown here is derived from an EMBL/GenBank/DDBJ whole genome shotgun (WGS) entry which is preliminary data.</text>
</comment>
<organism evidence="1 2">
    <name type="scientific">Acanthopleuribacter pedis</name>
    <dbReference type="NCBI Taxonomy" id="442870"/>
    <lineage>
        <taxon>Bacteria</taxon>
        <taxon>Pseudomonadati</taxon>
        <taxon>Acidobacteriota</taxon>
        <taxon>Holophagae</taxon>
        <taxon>Acanthopleuribacterales</taxon>
        <taxon>Acanthopleuribacteraceae</taxon>
        <taxon>Acanthopleuribacter</taxon>
    </lineage>
</organism>
<accession>A0A8J7U3F7</accession>
<dbReference type="Proteomes" id="UP000664417">
    <property type="component" value="Unassembled WGS sequence"/>
</dbReference>
<evidence type="ECO:0000313" key="1">
    <source>
        <dbReference type="EMBL" id="MBO1318298.1"/>
    </source>
</evidence>